<comment type="subcellular location">
    <subcellularLocation>
        <location evidence="1">Endomembrane system</location>
        <topology evidence="1">Multi-pass membrane protein</topology>
    </subcellularLocation>
</comment>
<keyword evidence="9" id="KW-1185">Reference proteome</keyword>
<dbReference type="PANTHER" id="PTHR32322:SF2">
    <property type="entry name" value="EAMA DOMAIN-CONTAINING PROTEIN"/>
    <property type="match status" value="1"/>
</dbReference>
<feature type="transmembrane region" description="Helical" evidence="6">
    <location>
        <begin position="171"/>
        <end position="191"/>
    </location>
</feature>
<accession>C8WXX9</accession>
<gene>
    <name evidence="8" type="ordered locus">Aaci_1929</name>
</gene>
<reference evidence="8 9" key="2">
    <citation type="journal article" date="2010" name="Stand. Genomic Sci.">
        <title>Complete genome sequence of Alicyclobacillus acidocaldarius type strain (104-IA).</title>
        <authorList>
            <person name="Mavromatis K."/>
            <person name="Sikorski J."/>
            <person name="Lapidus A."/>
            <person name="Glavina Del Rio T."/>
            <person name="Copeland A."/>
            <person name="Tice H."/>
            <person name="Cheng J.F."/>
            <person name="Lucas S."/>
            <person name="Chen F."/>
            <person name="Nolan M."/>
            <person name="Bruce D."/>
            <person name="Goodwin L."/>
            <person name="Pitluck S."/>
            <person name="Ivanova N."/>
            <person name="Ovchinnikova G."/>
            <person name="Pati A."/>
            <person name="Chen A."/>
            <person name="Palaniappan K."/>
            <person name="Land M."/>
            <person name="Hauser L."/>
            <person name="Chang Y.J."/>
            <person name="Jeffries C.D."/>
            <person name="Chain P."/>
            <person name="Meincke L."/>
            <person name="Sims D."/>
            <person name="Chertkov O."/>
            <person name="Han C."/>
            <person name="Brettin T."/>
            <person name="Detter J.C."/>
            <person name="Wahrenburg C."/>
            <person name="Rohde M."/>
            <person name="Pukall R."/>
            <person name="Goker M."/>
            <person name="Bristow J."/>
            <person name="Eisen J.A."/>
            <person name="Markowitz V."/>
            <person name="Hugenholtz P."/>
            <person name="Klenk H.P."/>
            <person name="Kyrpides N.C."/>
        </authorList>
    </citation>
    <scope>NUCLEOTIDE SEQUENCE [LARGE SCALE GENOMIC DNA]</scope>
    <source>
        <strain evidence="9">ATCC 27009 / DSM 446 / BCRC 14685 / JCM 5260 / KCTC 1825 / NBRC 15652 / NCIMB 11725 / NRRL B-14509 / 104-IA</strain>
    </source>
</reference>
<evidence type="ECO:0000256" key="4">
    <source>
        <dbReference type="ARBA" id="ARBA00022989"/>
    </source>
</evidence>
<dbReference type="InterPro" id="IPR050638">
    <property type="entry name" value="AA-Vitamin_Transporters"/>
</dbReference>
<dbReference type="EMBL" id="CP001727">
    <property type="protein sequence ID" value="ACV58941.1"/>
    <property type="molecule type" value="Genomic_DNA"/>
</dbReference>
<proteinExistence type="inferred from homology"/>
<dbReference type="PANTHER" id="PTHR32322">
    <property type="entry name" value="INNER MEMBRANE TRANSPORTER"/>
    <property type="match status" value="1"/>
</dbReference>
<name>C8WXX9_ALIAD</name>
<protein>
    <recommendedName>
        <fullName evidence="7">EamA domain-containing protein</fullName>
    </recommendedName>
</protein>
<dbReference type="HOGENOM" id="CLU_033863_19_0_9"/>
<feature type="transmembrane region" description="Helical" evidence="6">
    <location>
        <begin position="198"/>
        <end position="222"/>
    </location>
</feature>
<organism evidence="8 9">
    <name type="scientific">Alicyclobacillus acidocaldarius subsp. acidocaldarius (strain ATCC 27009 / DSM 446 / BCRC 14685 / JCM 5260 / KCTC 1825 / NBRC 15652 / NCIMB 11725 / NRRL B-14509 / 104-IA)</name>
    <name type="common">Bacillus acidocaldarius</name>
    <dbReference type="NCBI Taxonomy" id="521098"/>
    <lineage>
        <taxon>Bacteria</taxon>
        <taxon>Bacillati</taxon>
        <taxon>Bacillota</taxon>
        <taxon>Bacilli</taxon>
        <taxon>Bacillales</taxon>
        <taxon>Alicyclobacillaceae</taxon>
        <taxon>Alicyclobacillus</taxon>
    </lineage>
</organism>
<feature type="transmembrane region" description="Helical" evidence="6">
    <location>
        <begin position="234"/>
        <end position="256"/>
    </location>
</feature>
<evidence type="ECO:0000256" key="2">
    <source>
        <dbReference type="ARBA" id="ARBA00007362"/>
    </source>
</evidence>
<evidence type="ECO:0000256" key="3">
    <source>
        <dbReference type="ARBA" id="ARBA00022692"/>
    </source>
</evidence>
<evidence type="ECO:0000256" key="6">
    <source>
        <dbReference type="SAM" id="Phobius"/>
    </source>
</evidence>
<reference evidence="9" key="1">
    <citation type="submission" date="2009-09" db="EMBL/GenBank/DDBJ databases">
        <title>The complete chromosome of Alicyclobacillus acidocaldarius subsp. acidocaldarius DSM 446.</title>
        <authorList>
            <consortium name="US DOE Joint Genome Institute (JGI-PGF)"/>
            <person name="Lucas S."/>
            <person name="Copeland A."/>
            <person name="Lapidus A."/>
            <person name="Glavina del Rio T."/>
            <person name="Dalin E."/>
            <person name="Tice H."/>
            <person name="Bruce D."/>
            <person name="Goodwin L."/>
            <person name="Pitluck S."/>
            <person name="Kyrpides N."/>
            <person name="Mavromatis K."/>
            <person name="Ivanova N."/>
            <person name="Ovchinnikova G."/>
            <person name="Chertkov O."/>
            <person name="Sims D."/>
            <person name="Brettin T."/>
            <person name="Detter J.C."/>
            <person name="Han C."/>
            <person name="Larimer F."/>
            <person name="Land M."/>
            <person name="Hauser L."/>
            <person name="Markowitz V."/>
            <person name="Cheng J.-F."/>
            <person name="Hugenholtz P."/>
            <person name="Woyke T."/>
            <person name="Wu D."/>
            <person name="Pukall R."/>
            <person name="Klenk H.-P."/>
            <person name="Eisen J.A."/>
        </authorList>
    </citation>
    <scope>NUCLEOTIDE SEQUENCE [LARGE SCALE GENOMIC DNA]</scope>
    <source>
        <strain evidence="9">ATCC 27009 / DSM 446 / BCRC 14685 / JCM 5260 / KCTC 1825 / NBRC 15652 / NCIMB 11725 / NRRL B-14509 / 104-IA</strain>
    </source>
</reference>
<evidence type="ECO:0000313" key="9">
    <source>
        <dbReference type="Proteomes" id="UP000001917"/>
    </source>
</evidence>
<keyword evidence="3 6" id="KW-0812">Transmembrane</keyword>
<dbReference type="InterPro" id="IPR000620">
    <property type="entry name" value="EamA_dom"/>
</dbReference>
<evidence type="ECO:0000256" key="5">
    <source>
        <dbReference type="ARBA" id="ARBA00023136"/>
    </source>
</evidence>
<feature type="transmembrane region" description="Helical" evidence="6">
    <location>
        <begin position="145"/>
        <end position="165"/>
    </location>
</feature>
<dbReference type="AlphaFoldDB" id="C8WXX9"/>
<comment type="similarity">
    <text evidence="2">Belongs to the EamA transporter family.</text>
</comment>
<dbReference type="GO" id="GO:0016020">
    <property type="term" value="C:membrane"/>
    <property type="evidence" value="ECO:0007669"/>
    <property type="project" value="UniProtKB-SubCell"/>
</dbReference>
<feature type="domain" description="EamA" evidence="7">
    <location>
        <begin position="24"/>
        <end position="163"/>
    </location>
</feature>
<dbReference type="Pfam" id="PF00892">
    <property type="entry name" value="EamA"/>
    <property type="match status" value="2"/>
</dbReference>
<dbReference type="SUPFAM" id="SSF103481">
    <property type="entry name" value="Multidrug resistance efflux transporter EmrE"/>
    <property type="match status" value="2"/>
</dbReference>
<dbReference type="Proteomes" id="UP000001917">
    <property type="component" value="Chromosome"/>
</dbReference>
<sequence length="313" mass="32487">MSGAVAVVRRMRSMAQGNRFRRFRGIGLALLGSILWGVSGTAAQVLFQADHVNPAWLVAVRMVVAGVLLLAACCFKEGVQAFAPWRAPHSAVRTAVFGLAGLLGVQYTYFAAIHAGNAATATVLQYMAPIVIVGYASARSRRAPTALQIICVGLALLGCLLLVTNGHIERLAVSGACVAWGLLSAVAVAIYSIFPVPLIAAFGPLSITAWGMLVGGAAVGLATAPYLPVPHLSAEAWCLVAFVVVFGTLIPFYLYLASLRDITPADASLVASGEPLAATALAVTVLHQPLTWAALLGMGCVLLTVTLLARAKS</sequence>
<feature type="domain" description="EamA" evidence="7">
    <location>
        <begin position="178"/>
        <end position="308"/>
    </location>
</feature>
<dbReference type="STRING" id="521098.Aaci_1929"/>
<feature type="transmembrane region" description="Helical" evidence="6">
    <location>
        <begin position="292"/>
        <end position="309"/>
    </location>
</feature>
<feature type="transmembrane region" description="Helical" evidence="6">
    <location>
        <begin position="95"/>
        <end position="112"/>
    </location>
</feature>
<keyword evidence="5 6" id="KW-0472">Membrane</keyword>
<dbReference type="eggNOG" id="COG0697">
    <property type="taxonomic scope" value="Bacteria"/>
</dbReference>
<dbReference type="InterPro" id="IPR037185">
    <property type="entry name" value="EmrE-like"/>
</dbReference>
<evidence type="ECO:0000259" key="7">
    <source>
        <dbReference type="Pfam" id="PF00892"/>
    </source>
</evidence>
<feature type="transmembrane region" description="Helical" evidence="6">
    <location>
        <begin position="53"/>
        <end position="75"/>
    </location>
</feature>
<evidence type="ECO:0000313" key="8">
    <source>
        <dbReference type="EMBL" id="ACV58941.1"/>
    </source>
</evidence>
<keyword evidence="4 6" id="KW-1133">Transmembrane helix</keyword>
<dbReference type="KEGG" id="aac:Aaci_1929"/>
<evidence type="ECO:0000256" key="1">
    <source>
        <dbReference type="ARBA" id="ARBA00004127"/>
    </source>
</evidence>